<evidence type="ECO:0000256" key="5">
    <source>
        <dbReference type="ARBA" id="ARBA00017058"/>
    </source>
</evidence>
<organism evidence="16 17">
    <name type="scientific">Candidatus Roizmanbacteria bacterium GW2011_GWC2_37_13</name>
    <dbReference type="NCBI Taxonomy" id="1618486"/>
    <lineage>
        <taxon>Bacteria</taxon>
        <taxon>Candidatus Roizmaniibacteriota</taxon>
    </lineage>
</organism>
<evidence type="ECO:0000313" key="16">
    <source>
        <dbReference type="EMBL" id="KKQ24573.1"/>
    </source>
</evidence>
<keyword evidence="6 13" id="KW-0658">Purine biosynthesis</keyword>
<dbReference type="Pfam" id="PF00206">
    <property type="entry name" value="Lyase_1"/>
    <property type="match status" value="1"/>
</dbReference>
<dbReference type="NCBIfam" id="NF006764">
    <property type="entry name" value="PRK09285.1"/>
    <property type="match status" value="1"/>
</dbReference>
<dbReference type="Gene3D" id="1.10.40.30">
    <property type="entry name" value="Fumarase/aspartase (C-terminal domain)"/>
    <property type="match status" value="1"/>
</dbReference>
<comment type="function">
    <text evidence="9">Catalyzes two reactions in de novo purine nucleotide biosynthesis. Catalyzes the breakdown of 5-aminoimidazole- (N-succinylocarboxamide) ribotide (SAICAR or 2-[5-amino-1-(5-phospho-beta-D-ribosyl)imidazole-4-carboxamido]succinate) to 5-aminoimidazole-4-carboxamide ribotide (AICAR or 5-amino-1-(5-phospho-beta-D-ribosyl)imidazole-4-carboxamide) and fumarate, and of adenylosuccinate (ADS or N(6)-(1,2-dicarboxyethyl)-AMP) to adenosine monophosphate (AMP) and fumarate.</text>
</comment>
<keyword evidence="7 13" id="KW-0456">Lyase</keyword>
<dbReference type="PATRIC" id="fig|1618486.3.peg.937"/>
<dbReference type="AlphaFoldDB" id="A0A0G0G053"/>
<evidence type="ECO:0000256" key="4">
    <source>
        <dbReference type="ARBA" id="ARBA00012339"/>
    </source>
</evidence>
<dbReference type="NCBIfam" id="TIGR00928">
    <property type="entry name" value="purB"/>
    <property type="match status" value="1"/>
</dbReference>
<evidence type="ECO:0000256" key="13">
    <source>
        <dbReference type="RuleBase" id="RU361172"/>
    </source>
</evidence>
<dbReference type="InterPro" id="IPR004769">
    <property type="entry name" value="Pur_lyase"/>
</dbReference>
<dbReference type="GO" id="GO:0044208">
    <property type="term" value="P:'de novo' AMP biosynthetic process"/>
    <property type="evidence" value="ECO:0007669"/>
    <property type="project" value="UniProtKB-UniPathway"/>
</dbReference>
<dbReference type="Proteomes" id="UP000034917">
    <property type="component" value="Unassembled WGS sequence"/>
</dbReference>
<comment type="catalytic activity">
    <reaction evidence="8">
        <text>(2S)-2-[5-amino-1-(5-phospho-beta-D-ribosyl)imidazole-4-carboxamido]succinate = 5-amino-1-(5-phospho-beta-D-ribosyl)imidazole-4-carboxamide + fumarate</text>
        <dbReference type="Rhea" id="RHEA:23920"/>
        <dbReference type="ChEBI" id="CHEBI:29806"/>
        <dbReference type="ChEBI" id="CHEBI:58443"/>
        <dbReference type="ChEBI" id="CHEBI:58475"/>
        <dbReference type="EC" id="4.3.2.2"/>
    </reaction>
    <physiologicalReaction direction="left-to-right" evidence="8">
        <dbReference type="Rhea" id="RHEA:23921"/>
    </physiologicalReaction>
</comment>
<dbReference type="InterPro" id="IPR013539">
    <property type="entry name" value="PurB_C"/>
</dbReference>
<dbReference type="EMBL" id="LBSV01000015">
    <property type="protein sequence ID" value="KKQ24573.1"/>
    <property type="molecule type" value="Genomic_DNA"/>
</dbReference>
<dbReference type="PANTHER" id="PTHR43411:SF1">
    <property type="entry name" value="ADENYLOSUCCINATE LYASE"/>
    <property type="match status" value="1"/>
</dbReference>
<dbReference type="InterPro" id="IPR024083">
    <property type="entry name" value="Fumarase/histidase_N"/>
</dbReference>
<comment type="pathway">
    <text evidence="1 13">Purine metabolism; IMP biosynthesis via de novo pathway; 5-amino-1-(5-phospho-D-ribosyl)imidazole-4-carboxamide from 5-amino-1-(5-phospho-D-ribosyl)imidazole-4-carboxylate: step 2/2.</text>
</comment>
<name>A0A0G0G053_9BACT</name>
<dbReference type="Gene3D" id="1.20.200.10">
    <property type="entry name" value="Fumarase/aspartase (Central domain)"/>
    <property type="match status" value="1"/>
</dbReference>
<dbReference type="GO" id="GO:0004018">
    <property type="term" value="F:N6-(1,2-dicarboxyethyl)AMP AMP-lyase (fumarate-forming) activity"/>
    <property type="evidence" value="ECO:0007669"/>
    <property type="project" value="UniProtKB-UniRule"/>
</dbReference>
<dbReference type="Pfam" id="PF08328">
    <property type="entry name" value="ASL_C"/>
    <property type="match status" value="1"/>
</dbReference>
<dbReference type="InterPro" id="IPR020557">
    <property type="entry name" value="Fumarate_lyase_CS"/>
</dbReference>
<comment type="pathway">
    <text evidence="2 13">Purine metabolism; AMP biosynthesis via de novo pathway; AMP from IMP: step 2/2.</text>
</comment>
<comment type="similarity">
    <text evidence="3 13">Belongs to the lyase 1 family. Adenylosuccinate lyase subfamily.</text>
</comment>
<evidence type="ECO:0000313" key="17">
    <source>
        <dbReference type="Proteomes" id="UP000034917"/>
    </source>
</evidence>
<reference evidence="16 17" key="1">
    <citation type="journal article" date="2015" name="Nature">
        <title>rRNA introns, odd ribosomes, and small enigmatic genomes across a large radiation of phyla.</title>
        <authorList>
            <person name="Brown C.T."/>
            <person name="Hug L.A."/>
            <person name="Thomas B.C."/>
            <person name="Sharon I."/>
            <person name="Castelle C.J."/>
            <person name="Singh A."/>
            <person name="Wilkins M.J."/>
            <person name="Williams K.H."/>
            <person name="Banfield J.F."/>
        </authorList>
    </citation>
    <scope>NUCLEOTIDE SEQUENCE [LARGE SCALE GENOMIC DNA]</scope>
</reference>
<dbReference type="InterPro" id="IPR008948">
    <property type="entry name" value="L-Aspartase-like"/>
</dbReference>
<evidence type="ECO:0000256" key="8">
    <source>
        <dbReference type="ARBA" id="ARBA00024477"/>
    </source>
</evidence>
<protein>
    <recommendedName>
        <fullName evidence="5 12">Adenylosuccinate lyase</fullName>
        <shortName evidence="13">ASL</shortName>
        <ecNumber evidence="4 12">4.3.2.2</ecNumber>
    </recommendedName>
    <alternativeName>
        <fullName evidence="10 13">Adenylosuccinase</fullName>
    </alternativeName>
</protein>
<dbReference type="EC" id="4.3.2.2" evidence="4 12"/>
<evidence type="ECO:0000256" key="2">
    <source>
        <dbReference type="ARBA" id="ARBA00004734"/>
    </source>
</evidence>
<dbReference type="InterPro" id="IPR022761">
    <property type="entry name" value="Fumarate_lyase_N"/>
</dbReference>
<dbReference type="InterPro" id="IPR047136">
    <property type="entry name" value="PurB_bact"/>
</dbReference>
<dbReference type="PRINTS" id="PR00149">
    <property type="entry name" value="FUMRATELYASE"/>
</dbReference>
<feature type="domain" description="Fumarate lyase N-terminal" evidence="14">
    <location>
        <begin position="70"/>
        <end position="313"/>
    </location>
</feature>
<dbReference type="SUPFAM" id="SSF48557">
    <property type="entry name" value="L-aspartase-like"/>
    <property type="match status" value="1"/>
</dbReference>
<evidence type="ECO:0000256" key="10">
    <source>
        <dbReference type="ARBA" id="ARBA00030717"/>
    </source>
</evidence>
<proteinExistence type="inferred from homology"/>
<comment type="catalytic activity">
    <reaction evidence="11">
        <text>N(6)-(1,2-dicarboxyethyl)-AMP = fumarate + AMP</text>
        <dbReference type="Rhea" id="RHEA:16853"/>
        <dbReference type="ChEBI" id="CHEBI:29806"/>
        <dbReference type="ChEBI" id="CHEBI:57567"/>
        <dbReference type="ChEBI" id="CHEBI:456215"/>
        <dbReference type="EC" id="4.3.2.2"/>
    </reaction>
    <physiologicalReaction direction="left-to-right" evidence="11">
        <dbReference type="Rhea" id="RHEA:16854"/>
    </physiologicalReaction>
</comment>
<dbReference type="GO" id="GO:0006189">
    <property type="term" value="P:'de novo' IMP biosynthetic process"/>
    <property type="evidence" value="ECO:0007669"/>
    <property type="project" value="UniProtKB-UniPathway"/>
</dbReference>
<dbReference type="InterPro" id="IPR000362">
    <property type="entry name" value="Fumarate_lyase_fam"/>
</dbReference>
<sequence length="455" mass="52907">MSKNLSSFDHGLAITPLDGRNFLKIKDLSGYFSEFALNKYRVRVELEYLIKLSEWKIIRKLTTKELTSIKRLIEVFDFDNHKEIKIIENKINHDVKAVEYFLREKFKKTSLKDLVPFVHLGLTSEDINNLAYGLMLKEFKENIFEKELLQLINQLKQMATEYKSIPMLARTHGQPAVGTTVGKELVNYVYRLKKQLKKTKEFEFEGKCNGAVGNNNALQTAIPSKNWLKLSEDFVKSLGLTPNPYTTQILFYDNWIEFFQIVSLVNGILIDFSINMWGYIMLETFIQKKKDKEIGSSTMPQKINPINFENAEGNLQLANSLFEFFERKLIHSRLQRDLSDSTIRRNFGESLGYTVLGWRNIRSGLEKLFVNKDNLKEELNKHWEILTEAIQTVLRLKGDKKGYEKMKMLVRGKTINSGEYLKILKGLGLEKDKRLVNLSPEKYVGFASELVEKLR</sequence>
<evidence type="ECO:0000256" key="7">
    <source>
        <dbReference type="ARBA" id="ARBA00023239"/>
    </source>
</evidence>
<evidence type="ECO:0000256" key="11">
    <source>
        <dbReference type="ARBA" id="ARBA00049115"/>
    </source>
</evidence>
<comment type="caution">
    <text evidence="16">The sequence shown here is derived from an EMBL/GenBank/DDBJ whole genome shotgun (WGS) entry which is preliminary data.</text>
</comment>
<dbReference type="PROSITE" id="PS00163">
    <property type="entry name" value="FUMARATE_LYASES"/>
    <property type="match status" value="1"/>
</dbReference>
<evidence type="ECO:0000256" key="9">
    <source>
        <dbReference type="ARBA" id="ARBA00025012"/>
    </source>
</evidence>
<dbReference type="UniPathway" id="UPA00075">
    <property type="reaction ID" value="UER00336"/>
</dbReference>
<evidence type="ECO:0000256" key="1">
    <source>
        <dbReference type="ARBA" id="ARBA00004706"/>
    </source>
</evidence>
<evidence type="ECO:0000256" key="3">
    <source>
        <dbReference type="ARBA" id="ARBA00008273"/>
    </source>
</evidence>
<accession>A0A0G0G053</accession>
<dbReference type="GO" id="GO:0070626">
    <property type="term" value="F:(S)-2-(5-amino-1-(5-phospho-D-ribosyl)imidazole-4-carboxamido) succinate lyase (fumarate-forming) activity"/>
    <property type="evidence" value="ECO:0007669"/>
    <property type="project" value="RHEA"/>
</dbReference>
<evidence type="ECO:0000259" key="15">
    <source>
        <dbReference type="Pfam" id="PF08328"/>
    </source>
</evidence>
<gene>
    <name evidence="16" type="ORF">US40_C0015G0004</name>
</gene>
<dbReference type="PANTHER" id="PTHR43411">
    <property type="entry name" value="ADENYLOSUCCINATE LYASE"/>
    <property type="match status" value="1"/>
</dbReference>
<evidence type="ECO:0000256" key="6">
    <source>
        <dbReference type="ARBA" id="ARBA00022755"/>
    </source>
</evidence>
<dbReference type="UniPathway" id="UPA00074">
    <property type="reaction ID" value="UER00132"/>
</dbReference>
<evidence type="ECO:0000256" key="12">
    <source>
        <dbReference type="NCBIfam" id="TIGR00928"/>
    </source>
</evidence>
<evidence type="ECO:0000259" key="14">
    <source>
        <dbReference type="Pfam" id="PF00206"/>
    </source>
</evidence>
<feature type="domain" description="Adenylosuccinate lyase PurB C-terminal" evidence="15">
    <location>
        <begin position="332"/>
        <end position="444"/>
    </location>
</feature>
<dbReference type="Gene3D" id="1.10.275.10">
    <property type="entry name" value="Fumarase/aspartase (N-terminal domain)"/>
    <property type="match status" value="1"/>
</dbReference>